<evidence type="ECO:0000313" key="2">
    <source>
        <dbReference type="Proteomes" id="UP000198561"/>
    </source>
</evidence>
<organism evidence="1 2">
    <name type="scientific">Chryseobacterium culicis</name>
    <dbReference type="NCBI Taxonomy" id="680127"/>
    <lineage>
        <taxon>Bacteria</taxon>
        <taxon>Pseudomonadati</taxon>
        <taxon>Bacteroidota</taxon>
        <taxon>Flavobacteriia</taxon>
        <taxon>Flavobacteriales</taxon>
        <taxon>Weeksellaceae</taxon>
        <taxon>Chryseobacterium group</taxon>
        <taxon>Chryseobacterium</taxon>
    </lineage>
</organism>
<gene>
    <name evidence="1" type="ORF">SAMN05421593_1233</name>
</gene>
<evidence type="ECO:0000313" key="1">
    <source>
        <dbReference type="EMBL" id="SEH29959.1"/>
    </source>
</evidence>
<reference evidence="1 2" key="1">
    <citation type="submission" date="2016-10" db="EMBL/GenBank/DDBJ databases">
        <authorList>
            <person name="de Groot N.N."/>
        </authorList>
    </citation>
    <scope>NUCLEOTIDE SEQUENCE [LARGE SCALE GENOMIC DNA]</scope>
    <source>
        <strain evidence="1 2">DSM 23031</strain>
    </source>
</reference>
<protein>
    <recommendedName>
        <fullName evidence="3">Helix-turn-helix domain-containing protein</fullName>
    </recommendedName>
</protein>
<dbReference type="AlphaFoldDB" id="A0A1H6H2P8"/>
<name>A0A1H6H2P8_CHRCI</name>
<dbReference type="STRING" id="680127.SAMN05421593_1233"/>
<sequence>MNYSVLITKFWQNNKKEPMGAVTASIYLLLLERWKENEENDFNLSDTEICKYLKISRPTIIAIRQKLISAGMIQFQSKNGLPGHYNICLEHTLSTPSNENLTITPKKKQKASRKVPPEVIISQSENLHSHQSNISPAAITIPVNDNNPSLEEFMQYAKTLHNYIAELDILLKEKYSSWLGNHWKNGYGKPITNWKSSLRNIMPFLQNELQSNNNSTQMITLPTIKPPGSIRDESEK</sequence>
<dbReference type="OrthoDB" id="1151547at2"/>
<accession>A0A1H6H2P8</accession>
<evidence type="ECO:0008006" key="3">
    <source>
        <dbReference type="Google" id="ProtNLM"/>
    </source>
</evidence>
<dbReference type="EMBL" id="FNWQ01000001">
    <property type="protein sequence ID" value="SEH29959.1"/>
    <property type="molecule type" value="Genomic_DNA"/>
</dbReference>
<proteinExistence type="predicted"/>
<dbReference type="Proteomes" id="UP000198561">
    <property type="component" value="Unassembled WGS sequence"/>
</dbReference>
<dbReference type="RefSeq" id="WP_089690381.1">
    <property type="nucleotide sequence ID" value="NZ_FNWQ01000001.1"/>
</dbReference>